<dbReference type="EnsemblPlants" id="AET5Gv21192300.8">
    <property type="protein sequence ID" value="AET5Gv21192300.8"/>
    <property type="gene ID" value="AET5Gv21192300"/>
</dbReference>
<reference evidence="3" key="1">
    <citation type="journal article" date="2014" name="Science">
        <title>Ancient hybridizations among the ancestral genomes of bread wheat.</title>
        <authorList>
            <consortium name="International Wheat Genome Sequencing Consortium,"/>
            <person name="Marcussen T."/>
            <person name="Sandve S.R."/>
            <person name="Heier L."/>
            <person name="Spannagl M."/>
            <person name="Pfeifer M."/>
            <person name="Jakobsen K.S."/>
            <person name="Wulff B.B."/>
            <person name="Steuernagel B."/>
            <person name="Mayer K.F."/>
            <person name="Olsen O.A."/>
        </authorList>
    </citation>
    <scope>NUCLEOTIDE SEQUENCE [LARGE SCALE GENOMIC DNA]</scope>
    <source>
        <strain evidence="3">cv. AL8/78</strain>
    </source>
</reference>
<dbReference type="Gramene" id="AET5Gv21192300.8">
    <property type="protein sequence ID" value="AET5Gv21192300.8"/>
    <property type="gene ID" value="AET5Gv21192300"/>
</dbReference>
<keyword evidence="3" id="KW-1185">Reference proteome</keyword>
<dbReference type="Gramene" id="AET5Gv21192300.10">
    <property type="protein sequence ID" value="AET5Gv21192300.10"/>
    <property type="gene ID" value="AET5Gv21192300"/>
</dbReference>
<dbReference type="Gramene" id="AET5Gv21192300.5">
    <property type="protein sequence ID" value="AET5Gv21192300.5"/>
    <property type="gene ID" value="AET5Gv21192300"/>
</dbReference>
<reference evidence="3" key="2">
    <citation type="journal article" date="2017" name="Nat. Plants">
        <title>The Aegilops tauschii genome reveals multiple impacts of transposons.</title>
        <authorList>
            <person name="Zhao G."/>
            <person name="Zou C."/>
            <person name="Li K."/>
            <person name="Wang K."/>
            <person name="Li T."/>
            <person name="Gao L."/>
            <person name="Zhang X."/>
            <person name="Wang H."/>
            <person name="Yang Z."/>
            <person name="Liu X."/>
            <person name="Jiang W."/>
            <person name="Mao L."/>
            <person name="Kong X."/>
            <person name="Jiao Y."/>
            <person name="Jia J."/>
        </authorList>
    </citation>
    <scope>NUCLEOTIDE SEQUENCE [LARGE SCALE GENOMIC DNA]</scope>
    <source>
        <strain evidence="3">cv. AL8/78</strain>
    </source>
</reference>
<sequence>MKVSLVVDDTEAKHCVQALHSVFFEKGFVSEIHGADRELNGSPVQIPVNSPPAPASPGDKRKADGDHLEASLSARKPHRTDIDRCSIVKEIERTAFSDKAGNPTELFKDDGGVPEFPERQPKEQQQEVLPVPAMAESSSAPEAVRQEQQVRVDVGESSSGPPGVLKDKAEGIHPPMTDDGALEDIRRRVLADVNYRQHWRDSGLDQPWDETNPGFFSNNNPTSIGGDADEALNYFNIISDTNVEHVRVDAGTGLMKEAAHIALLDTPRGLFSDKDPMNDRGDNGGDPDKYLASILQAEDNLDDAVVRPVRGGEQGGPQSAPGAATEEDVGQGFWTNGISTLVPSSGDELFPMLEPDPTCNLRSVATLEDCMDDFASFEDFRTLW</sequence>
<name>A0A453MI66_AEGTS</name>
<dbReference type="EnsemblPlants" id="AET5Gv21192300.9">
    <property type="protein sequence ID" value="AET5Gv21192300.9"/>
    <property type="gene ID" value="AET5Gv21192300"/>
</dbReference>
<feature type="compositionally biased region" description="Basic and acidic residues" evidence="1">
    <location>
        <begin position="106"/>
        <end position="125"/>
    </location>
</feature>
<reference evidence="2" key="5">
    <citation type="journal article" date="2021" name="G3 (Bethesda)">
        <title>Aegilops tauschii genome assembly Aet v5.0 features greater sequence contiguity and improved annotation.</title>
        <authorList>
            <person name="Wang L."/>
            <person name="Zhu T."/>
            <person name="Rodriguez J.C."/>
            <person name="Deal K.R."/>
            <person name="Dubcovsky J."/>
            <person name="McGuire P.E."/>
            <person name="Lux T."/>
            <person name="Spannagl M."/>
            <person name="Mayer K.F.X."/>
            <person name="Baldrich P."/>
            <person name="Meyers B.C."/>
            <person name="Huo N."/>
            <person name="Gu Y.Q."/>
            <person name="Zhou H."/>
            <person name="Devos K.M."/>
            <person name="Bennetzen J.L."/>
            <person name="Unver T."/>
            <person name="Budak H."/>
            <person name="Gulick P.J."/>
            <person name="Galiba G."/>
            <person name="Kalapos B."/>
            <person name="Nelson D.R."/>
            <person name="Li P."/>
            <person name="You F.M."/>
            <person name="Luo M.C."/>
            <person name="Dvorak J."/>
        </authorList>
    </citation>
    <scope>NUCLEOTIDE SEQUENCE [LARGE SCALE GENOMIC DNA]</scope>
    <source>
        <strain evidence="2">cv. AL8/78</strain>
    </source>
</reference>
<evidence type="ECO:0000256" key="1">
    <source>
        <dbReference type="SAM" id="MobiDB-lite"/>
    </source>
</evidence>
<accession>A0A453MI66</accession>
<evidence type="ECO:0000313" key="3">
    <source>
        <dbReference type="Proteomes" id="UP000015105"/>
    </source>
</evidence>
<organism evidence="2 3">
    <name type="scientific">Aegilops tauschii subsp. strangulata</name>
    <name type="common">Goatgrass</name>
    <dbReference type="NCBI Taxonomy" id="200361"/>
    <lineage>
        <taxon>Eukaryota</taxon>
        <taxon>Viridiplantae</taxon>
        <taxon>Streptophyta</taxon>
        <taxon>Embryophyta</taxon>
        <taxon>Tracheophyta</taxon>
        <taxon>Spermatophyta</taxon>
        <taxon>Magnoliopsida</taxon>
        <taxon>Liliopsida</taxon>
        <taxon>Poales</taxon>
        <taxon>Poaceae</taxon>
        <taxon>BOP clade</taxon>
        <taxon>Pooideae</taxon>
        <taxon>Triticodae</taxon>
        <taxon>Triticeae</taxon>
        <taxon>Triticinae</taxon>
        <taxon>Aegilops</taxon>
    </lineage>
</organism>
<proteinExistence type="predicted"/>
<dbReference type="EnsemblPlants" id="AET5Gv21192300.7">
    <property type="protein sequence ID" value="AET5Gv21192300.7"/>
    <property type="gene ID" value="AET5Gv21192300"/>
</dbReference>
<dbReference type="Gramene" id="AET5Gv21192300.7">
    <property type="protein sequence ID" value="AET5Gv21192300.7"/>
    <property type="gene ID" value="AET5Gv21192300"/>
</dbReference>
<dbReference type="Gramene" id="AET5Gv21192300.6">
    <property type="protein sequence ID" value="AET5Gv21192300.6"/>
    <property type="gene ID" value="AET5Gv21192300"/>
</dbReference>
<reference evidence="2" key="3">
    <citation type="journal article" date="2017" name="Nature">
        <title>Genome sequence of the progenitor of the wheat D genome Aegilops tauschii.</title>
        <authorList>
            <person name="Luo M.C."/>
            <person name="Gu Y.Q."/>
            <person name="Puiu D."/>
            <person name="Wang H."/>
            <person name="Twardziok S.O."/>
            <person name="Deal K.R."/>
            <person name="Huo N."/>
            <person name="Zhu T."/>
            <person name="Wang L."/>
            <person name="Wang Y."/>
            <person name="McGuire P.E."/>
            <person name="Liu S."/>
            <person name="Long H."/>
            <person name="Ramasamy R.K."/>
            <person name="Rodriguez J.C."/>
            <person name="Van S.L."/>
            <person name="Yuan L."/>
            <person name="Wang Z."/>
            <person name="Xia Z."/>
            <person name="Xiao L."/>
            <person name="Anderson O.D."/>
            <person name="Ouyang S."/>
            <person name="Liang Y."/>
            <person name="Zimin A.V."/>
            <person name="Pertea G."/>
            <person name="Qi P."/>
            <person name="Bennetzen J.L."/>
            <person name="Dai X."/>
            <person name="Dawson M.W."/>
            <person name="Muller H.G."/>
            <person name="Kugler K."/>
            <person name="Rivarola-Duarte L."/>
            <person name="Spannagl M."/>
            <person name="Mayer K.F.X."/>
            <person name="Lu F.H."/>
            <person name="Bevan M.W."/>
            <person name="Leroy P."/>
            <person name="Li P."/>
            <person name="You F.M."/>
            <person name="Sun Q."/>
            <person name="Liu Z."/>
            <person name="Lyons E."/>
            <person name="Wicker T."/>
            <person name="Salzberg S.L."/>
            <person name="Devos K.M."/>
            <person name="Dvorak J."/>
        </authorList>
    </citation>
    <scope>NUCLEOTIDE SEQUENCE [LARGE SCALE GENOMIC DNA]</scope>
    <source>
        <strain evidence="2">cv. AL8/78</strain>
    </source>
</reference>
<evidence type="ECO:0000313" key="2">
    <source>
        <dbReference type="EnsemblPlants" id="AET5Gv21192300.5"/>
    </source>
</evidence>
<feature type="region of interest" description="Disordered" evidence="1">
    <location>
        <begin position="151"/>
        <end position="179"/>
    </location>
</feature>
<dbReference type="EnsemblPlants" id="AET5Gv21192300.5">
    <property type="protein sequence ID" value="AET5Gv21192300.5"/>
    <property type="gene ID" value="AET5Gv21192300"/>
</dbReference>
<dbReference type="EnsemblPlants" id="AET5Gv21192300.10">
    <property type="protein sequence ID" value="AET5Gv21192300.10"/>
    <property type="gene ID" value="AET5Gv21192300"/>
</dbReference>
<dbReference type="AlphaFoldDB" id="A0A453MI66"/>
<dbReference type="Proteomes" id="UP000015105">
    <property type="component" value="Chromosome 5D"/>
</dbReference>
<dbReference type="Gramene" id="AET5Gv21192300.9">
    <property type="protein sequence ID" value="AET5Gv21192300.9"/>
    <property type="gene ID" value="AET5Gv21192300"/>
</dbReference>
<dbReference type="EnsemblPlants" id="AET5Gv21192300.6">
    <property type="protein sequence ID" value="AET5Gv21192300.6"/>
    <property type="gene ID" value="AET5Gv21192300"/>
</dbReference>
<reference evidence="2" key="4">
    <citation type="submission" date="2019-03" db="UniProtKB">
        <authorList>
            <consortium name="EnsemblPlants"/>
        </authorList>
    </citation>
    <scope>IDENTIFICATION</scope>
</reference>
<feature type="region of interest" description="Disordered" evidence="1">
    <location>
        <begin position="99"/>
        <end position="130"/>
    </location>
</feature>
<feature type="region of interest" description="Disordered" evidence="1">
    <location>
        <begin position="39"/>
        <end position="77"/>
    </location>
</feature>
<protein>
    <submittedName>
        <fullName evidence="2">Uncharacterized protein</fullName>
    </submittedName>
</protein>
<feature type="compositionally biased region" description="Basic and acidic residues" evidence="1">
    <location>
        <begin position="58"/>
        <end position="69"/>
    </location>
</feature>